<name>A0ABM0WB92_CAMSA</name>
<reference evidence="3" key="1">
    <citation type="journal article" date="2014" name="Nat. Commun.">
        <title>The emerging biofuel crop Camelina sativa retains a highly undifferentiated hexaploid genome structure.</title>
        <authorList>
            <person name="Kagale S."/>
            <person name="Koh C."/>
            <person name="Nixon J."/>
            <person name="Bollina V."/>
            <person name="Clarke W.E."/>
            <person name="Tuteja R."/>
            <person name="Spillane C."/>
            <person name="Robinson S.J."/>
            <person name="Links M.G."/>
            <person name="Clarke C."/>
            <person name="Higgins E.E."/>
            <person name="Huebert T."/>
            <person name="Sharpe A.G."/>
            <person name="Parkin I.A."/>
        </authorList>
    </citation>
    <scope>NUCLEOTIDE SEQUENCE [LARGE SCALE GENOMIC DNA]</scope>
    <source>
        <strain evidence="3">cv. DH55</strain>
    </source>
</reference>
<keyword evidence="2" id="KW-0472">Membrane</keyword>
<dbReference type="Proteomes" id="UP000694864">
    <property type="component" value="Chromosome 15"/>
</dbReference>
<reference evidence="4" key="2">
    <citation type="submission" date="2025-08" db="UniProtKB">
        <authorList>
            <consortium name="RefSeq"/>
        </authorList>
    </citation>
    <scope>IDENTIFICATION</scope>
    <source>
        <tissue evidence="4">Leaf</tissue>
    </source>
</reference>
<dbReference type="RefSeq" id="XP_010468496.1">
    <property type="nucleotide sequence ID" value="XM_010470194.2"/>
</dbReference>
<evidence type="ECO:0000313" key="3">
    <source>
        <dbReference type="Proteomes" id="UP000694864"/>
    </source>
</evidence>
<feature type="transmembrane region" description="Helical" evidence="2">
    <location>
        <begin position="344"/>
        <end position="363"/>
    </location>
</feature>
<gene>
    <name evidence="4" type="primary">LOC104748578</name>
</gene>
<feature type="coiled-coil region" evidence="1">
    <location>
        <begin position="6"/>
        <end position="33"/>
    </location>
</feature>
<keyword evidence="2" id="KW-0812">Transmembrane</keyword>
<protein>
    <submittedName>
        <fullName evidence="4">Cingulin-like</fullName>
    </submittedName>
</protein>
<keyword evidence="3" id="KW-1185">Reference proteome</keyword>
<dbReference type="Gene3D" id="1.10.287.1490">
    <property type="match status" value="1"/>
</dbReference>
<keyword evidence="1" id="KW-0175">Coiled coil</keyword>
<sequence length="370" mass="42429">MDKTGLRSELDQIRELGVELERLTREKSNGEVKIRGFKGEINELTGKVEMDKEQLRKVCDERVVAKLKSENDKLVKEREVREEFIQVVNKEKISLEKTIDEGKKEVDGLKSEIQVLLSENIELKDRALSREVKLAELNQKVAVLRKDCDDQSKINEKLSCKVGQLSNSLAQVELKREEADKALVEEKRHVEDLKALILKSEKTTETRTTEGLEIEGESLLTAMNDFESQCESLKSEKAILQEKRVQLKEAMGALKTEVEVAGMDAERNLAMLKRTASVLYELESRADRLTFQNQKRENGTESYAVELESMEKAFRNKVYIIEEMKKEAVVMKQATEAARKMRNFWILLSVVLAIFGATSFFHATRTLRQK</sequence>
<feature type="coiled-coil region" evidence="1">
    <location>
        <begin position="223"/>
        <end position="257"/>
    </location>
</feature>
<evidence type="ECO:0000256" key="2">
    <source>
        <dbReference type="SAM" id="Phobius"/>
    </source>
</evidence>
<proteinExistence type="predicted"/>
<dbReference type="GeneID" id="104748578"/>
<evidence type="ECO:0000256" key="1">
    <source>
        <dbReference type="SAM" id="Coils"/>
    </source>
</evidence>
<accession>A0ABM0WB92</accession>
<evidence type="ECO:0000313" key="4">
    <source>
        <dbReference type="RefSeq" id="XP_010468496.1"/>
    </source>
</evidence>
<organism evidence="3 4">
    <name type="scientific">Camelina sativa</name>
    <name type="common">False flax</name>
    <name type="synonym">Myagrum sativum</name>
    <dbReference type="NCBI Taxonomy" id="90675"/>
    <lineage>
        <taxon>Eukaryota</taxon>
        <taxon>Viridiplantae</taxon>
        <taxon>Streptophyta</taxon>
        <taxon>Embryophyta</taxon>
        <taxon>Tracheophyta</taxon>
        <taxon>Spermatophyta</taxon>
        <taxon>Magnoliopsida</taxon>
        <taxon>eudicotyledons</taxon>
        <taxon>Gunneridae</taxon>
        <taxon>Pentapetalae</taxon>
        <taxon>rosids</taxon>
        <taxon>malvids</taxon>
        <taxon>Brassicales</taxon>
        <taxon>Brassicaceae</taxon>
        <taxon>Camelineae</taxon>
        <taxon>Camelina</taxon>
    </lineage>
</organism>
<keyword evidence="2" id="KW-1133">Transmembrane helix</keyword>
<feature type="coiled-coil region" evidence="1">
    <location>
        <begin position="85"/>
        <end position="196"/>
    </location>
</feature>